<dbReference type="CDD" id="cd05254">
    <property type="entry name" value="dTDP_HR_like_SDR_e"/>
    <property type="match status" value="1"/>
</dbReference>
<organism evidence="8 9">
    <name type="scientific">Desulfonauticus submarinus</name>
    <dbReference type="NCBI Taxonomy" id="206665"/>
    <lineage>
        <taxon>Bacteria</taxon>
        <taxon>Pseudomonadati</taxon>
        <taxon>Thermodesulfobacteriota</taxon>
        <taxon>Desulfovibrionia</taxon>
        <taxon>Desulfovibrionales</taxon>
        <taxon>Desulfonauticaceae</taxon>
        <taxon>Desulfonauticus</taxon>
    </lineage>
</organism>
<dbReference type="Proteomes" id="UP000199602">
    <property type="component" value="Unassembled WGS sequence"/>
</dbReference>
<evidence type="ECO:0000256" key="5">
    <source>
        <dbReference type="ARBA" id="ARBA00048200"/>
    </source>
</evidence>
<protein>
    <recommendedName>
        <fullName evidence="4 6">dTDP-4-dehydrorhamnose reductase</fullName>
        <ecNumber evidence="3 6">1.1.1.133</ecNumber>
    </recommendedName>
</protein>
<dbReference type="GO" id="GO:0008831">
    <property type="term" value="F:dTDP-4-dehydrorhamnose reductase activity"/>
    <property type="evidence" value="ECO:0007669"/>
    <property type="project" value="UniProtKB-EC"/>
</dbReference>
<dbReference type="STRING" id="206665.SAMN04488516_10393"/>
<comment type="function">
    <text evidence="6">Catalyzes the reduction of dTDP-6-deoxy-L-lyxo-4-hexulose to yield dTDP-L-rhamnose.</text>
</comment>
<dbReference type="SUPFAM" id="SSF51735">
    <property type="entry name" value="NAD(P)-binding Rossmann-fold domains"/>
    <property type="match status" value="1"/>
</dbReference>
<dbReference type="InterPro" id="IPR036291">
    <property type="entry name" value="NAD(P)-bd_dom_sf"/>
</dbReference>
<gene>
    <name evidence="8" type="ORF">SAMN04488516_10393</name>
</gene>
<dbReference type="Pfam" id="PF04321">
    <property type="entry name" value="RmlD_sub_bind"/>
    <property type="match status" value="1"/>
</dbReference>
<sequence>MENKIALILGGQTGLLGQAITDILNKNKWEAISPAKNKFNIFSSEELKNFIQKHHISYVFNTIAYTQVDKAEQEQKKAIELNRTFPVILGNVCKELGIYLIHYSTDFVFNGQKESPYEPTDPPCPLNIYGKTKLEGEKNLLEITNLKLLIIRTAWLFGQGKVNFVSKILNLAKEKQTLNVVHDQVGSPTYTYDLAKYSLQLVNTNATGIFHIVNSGQASWCELAQEAVHCLGLQCKIIPISSHEFPQTAKRPTYSVLSTKKFTEQTGITPRPWVQALREYLYSFHF</sequence>
<keyword evidence="9" id="KW-1185">Reference proteome</keyword>
<dbReference type="GO" id="GO:0005829">
    <property type="term" value="C:cytosol"/>
    <property type="evidence" value="ECO:0007669"/>
    <property type="project" value="TreeGrafter"/>
</dbReference>
<evidence type="ECO:0000313" key="9">
    <source>
        <dbReference type="Proteomes" id="UP000199602"/>
    </source>
</evidence>
<dbReference type="GO" id="GO:0019305">
    <property type="term" value="P:dTDP-rhamnose biosynthetic process"/>
    <property type="evidence" value="ECO:0007669"/>
    <property type="project" value="UniProtKB-UniPathway"/>
</dbReference>
<proteinExistence type="inferred from homology"/>
<dbReference type="RefSeq" id="WP_092064233.1">
    <property type="nucleotide sequence ID" value="NZ_FNIN01000003.1"/>
</dbReference>
<dbReference type="Gene3D" id="3.40.50.720">
    <property type="entry name" value="NAD(P)-binding Rossmann-like Domain"/>
    <property type="match status" value="1"/>
</dbReference>
<dbReference type="AlphaFoldDB" id="A0A1H0CLG3"/>
<dbReference type="PANTHER" id="PTHR10491:SF4">
    <property type="entry name" value="METHIONINE ADENOSYLTRANSFERASE 2 SUBUNIT BETA"/>
    <property type="match status" value="1"/>
</dbReference>
<reference evidence="8 9" key="1">
    <citation type="submission" date="2016-10" db="EMBL/GenBank/DDBJ databases">
        <authorList>
            <person name="de Groot N.N."/>
        </authorList>
    </citation>
    <scope>NUCLEOTIDE SEQUENCE [LARGE SCALE GENOMIC DNA]</scope>
    <source>
        <strain evidence="8 9">DSM 15269</strain>
    </source>
</reference>
<keyword evidence="6" id="KW-0560">Oxidoreductase</keyword>
<dbReference type="EMBL" id="FNIN01000003">
    <property type="protein sequence ID" value="SDN58621.1"/>
    <property type="molecule type" value="Genomic_DNA"/>
</dbReference>
<dbReference type="EC" id="1.1.1.133" evidence="3 6"/>
<dbReference type="Gene3D" id="3.90.25.10">
    <property type="entry name" value="UDP-galactose 4-epimerase, domain 1"/>
    <property type="match status" value="1"/>
</dbReference>
<comment type="similarity">
    <text evidence="2 6">Belongs to the dTDP-4-dehydrorhamnose reductase family.</text>
</comment>
<dbReference type="InterPro" id="IPR029903">
    <property type="entry name" value="RmlD-like-bd"/>
</dbReference>
<evidence type="ECO:0000256" key="6">
    <source>
        <dbReference type="RuleBase" id="RU364082"/>
    </source>
</evidence>
<name>A0A1H0CLG3_9BACT</name>
<evidence type="ECO:0000256" key="1">
    <source>
        <dbReference type="ARBA" id="ARBA00004781"/>
    </source>
</evidence>
<dbReference type="PANTHER" id="PTHR10491">
    <property type="entry name" value="DTDP-4-DEHYDRORHAMNOSE REDUCTASE"/>
    <property type="match status" value="1"/>
</dbReference>
<evidence type="ECO:0000313" key="8">
    <source>
        <dbReference type="EMBL" id="SDN58621.1"/>
    </source>
</evidence>
<dbReference type="NCBIfam" id="TIGR01214">
    <property type="entry name" value="rmlD"/>
    <property type="match status" value="1"/>
</dbReference>
<keyword evidence="6" id="KW-0521">NADP</keyword>
<dbReference type="UniPathway" id="UPA00124"/>
<comment type="pathway">
    <text evidence="1 6">Carbohydrate biosynthesis; dTDP-L-rhamnose biosynthesis.</text>
</comment>
<feature type="domain" description="RmlD-like substrate binding" evidence="7">
    <location>
        <begin position="7"/>
        <end position="283"/>
    </location>
</feature>
<evidence type="ECO:0000256" key="2">
    <source>
        <dbReference type="ARBA" id="ARBA00010944"/>
    </source>
</evidence>
<evidence type="ECO:0000256" key="4">
    <source>
        <dbReference type="ARBA" id="ARBA00017099"/>
    </source>
</evidence>
<evidence type="ECO:0000259" key="7">
    <source>
        <dbReference type="Pfam" id="PF04321"/>
    </source>
</evidence>
<comment type="catalytic activity">
    <reaction evidence="5">
        <text>dTDP-beta-L-rhamnose + NADP(+) = dTDP-4-dehydro-beta-L-rhamnose + NADPH + H(+)</text>
        <dbReference type="Rhea" id="RHEA:21796"/>
        <dbReference type="ChEBI" id="CHEBI:15378"/>
        <dbReference type="ChEBI" id="CHEBI:57510"/>
        <dbReference type="ChEBI" id="CHEBI:57783"/>
        <dbReference type="ChEBI" id="CHEBI:58349"/>
        <dbReference type="ChEBI" id="CHEBI:62830"/>
        <dbReference type="EC" id="1.1.1.133"/>
    </reaction>
</comment>
<dbReference type="InterPro" id="IPR005913">
    <property type="entry name" value="dTDP_dehydrorham_reduct"/>
</dbReference>
<dbReference type="OrthoDB" id="9803892at2"/>
<evidence type="ECO:0000256" key="3">
    <source>
        <dbReference type="ARBA" id="ARBA00012929"/>
    </source>
</evidence>
<accession>A0A1H0CLG3</accession>